<dbReference type="AlphaFoldDB" id="A0A2D4Q471"/>
<dbReference type="EMBL" id="IACN01110802">
    <property type="protein sequence ID" value="LAB65012.1"/>
    <property type="molecule type" value="Transcribed_RNA"/>
</dbReference>
<sequence>MPPSVFSLTAPFASLFFCLSEVGPIGLKRAPATQQFSRSAPRIKKLPLHPKVSKRNWFKGARVQSMTGLPAMASPFAMGRLFRKYFPMMITEGWRFRARPSPVMNPAQMYSWKMLVQNAAETIPTPHSSPPNMTTGRLPKRFTKILLRGPPPYVAANIIEETHAISPYDASKKSWISLKKIAIPFGKAYENPMEMNAPKTTAHPHWPSGGV</sequence>
<feature type="chain" id="PRO_5013844367" evidence="1">
    <location>
        <begin position="21"/>
        <end position="211"/>
    </location>
</feature>
<name>A0A2D4Q471_MICSU</name>
<keyword evidence="1" id="KW-0732">Signal</keyword>
<evidence type="ECO:0000313" key="2">
    <source>
        <dbReference type="EMBL" id="LAB65012.1"/>
    </source>
</evidence>
<proteinExistence type="predicted"/>
<evidence type="ECO:0000256" key="1">
    <source>
        <dbReference type="SAM" id="SignalP"/>
    </source>
</evidence>
<protein>
    <submittedName>
        <fullName evidence="2">Uncharacterized protein</fullName>
    </submittedName>
</protein>
<organism evidence="2">
    <name type="scientific">Micrurus surinamensis</name>
    <name type="common">Surinam coral snake</name>
    <dbReference type="NCBI Taxonomy" id="129470"/>
    <lineage>
        <taxon>Eukaryota</taxon>
        <taxon>Metazoa</taxon>
        <taxon>Chordata</taxon>
        <taxon>Craniata</taxon>
        <taxon>Vertebrata</taxon>
        <taxon>Euteleostomi</taxon>
        <taxon>Lepidosauria</taxon>
        <taxon>Squamata</taxon>
        <taxon>Bifurcata</taxon>
        <taxon>Unidentata</taxon>
        <taxon>Episquamata</taxon>
        <taxon>Toxicofera</taxon>
        <taxon>Serpentes</taxon>
        <taxon>Colubroidea</taxon>
        <taxon>Elapidae</taxon>
        <taxon>Elapinae</taxon>
        <taxon>Micrurus</taxon>
    </lineage>
</organism>
<reference evidence="2" key="2">
    <citation type="submission" date="2017-11" db="EMBL/GenBank/DDBJ databases">
        <title>Coralsnake Venomics: Analyses of Venom Gland Transcriptomes and Proteomes of Six Brazilian Taxa.</title>
        <authorList>
            <person name="Aird S.D."/>
            <person name="Jorge da Silva N."/>
            <person name="Qiu L."/>
            <person name="Villar-Briones A."/>
            <person name="Aparecida-Saddi V."/>
            <person name="Campos-Telles M.P."/>
            <person name="Grau M."/>
            <person name="Mikheyev A.S."/>
        </authorList>
    </citation>
    <scope>NUCLEOTIDE SEQUENCE</scope>
    <source>
        <tissue evidence="2">Venom_gland</tissue>
    </source>
</reference>
<accession>A0A2D4Q471</accession>
<feature type="signal peptide" evidence="1">
    <location>
        <begin position="1"/>
        <end position="20"/>
    </location>
</feature>
<reference evidence="2" key="1">
    <citation type="submission" date="2017-07" db="EMBL/GenBank/DDBJ databases">
        <authorList>
            <person name="Mikheyev A."/>
            <person name="Grau M."/>
        </authorList>
    </citation>
    <scope>NUCLEOTIDE SEQUENCE</scope>
    <source>
        <tissue evidence="2">Venom_gland</tissue>
    </source>
</reference>